<organism evidence="2 3">
    <name type="scientific">Plasticicumulans lactativorans</name>
    <dbReference type="NCBI Taxonomy" id="1133106"/>
    <lineage>
        <taxon>Bacteria</taxon>
        <taxon>Pseudomonadati</taxon>
        <taxon>Pseudomonadota</taxon>
        <taxon>Gammaproteobacteria</taxon>
        <taxon>Candidatus Competibacteraceae</taxon>
        <taxon>Plasticicumulans</taxon>
    </lineage>
</organism>
<feature type="transmembrane region" description="Helical" evidence="1">
    <location>
        <begin position="131"/>
        <end position="152"/>
    </location>
</feature>
<reference evidence="2 3" key="1">
    <citation type="submission" date="2019-03" db="EMBL/GenBank/DDBJ databases">
        <title>Genomic Encyclopedia of Type Strains, Phase IV (KMG-IV): sequencing the most valuable type-strain genomes for metagenomic binning, comparative biology and taxonomic classification.</title>
        <authorList>
            <person name="Goeker M."/>
        </authorList>
    </citation>
    <scope>NUCLEOTIDE SEQUENCE [LARGE SCALE GENOMIC DNA]</scope>
    <source>
        <strain evidence="2 3">DSM 25287</strain>
    </source>
</reference>
<dbReference type="Proteomes" id="UP000295765">
    <property type="component" value="Unassembled WGS sequence"/>
</dbReference>
<keyword evidence="1" id="KW-0812">Transmembrane</keyword>
<feature type="transmembrane region" description="Helical" evidence="1">
    <location>
        <begin position="164"/>
        <end position="181"/>
    </location>
</feature>
<feature type="transmembrane region" description="Helical" evidence="1">
    <location>
        <begin position="201"/>
        <end position="224"/>
    </location>
</feature>
<name>A0A4R2L8V6_9GAMM</name>
<keyword evidence="1" id="KW-1133">Transmembrane helix</keyword>
<feature type="transmembrane region" description="Helical" evidence="1">
    <location>
        <begin position="27"/>
        <end position="49"/>
    </location>
</feature>
<evidence type="ECO:0000313" key="3">
    <source>
        <dbReference type="Proteomes" id="UP000295765"/>
    </source>
</evidence>
<feature type="transmembrane region" description="Helical" evidence="1">
    <location>
        <begin position="301"/>
        <end position="319"/>
    </location>
</feature>
<sequence length="339" mass="36158">MEALCLRAVLIGAMTFADGTLHVAPSLGELAGLGIAVAWAGRLAAVLPWPDRWTRAVLMPLTGVLALAWLHHVLAPSAPWTPAAWVDLLTQPTRLDPQLTYADRVVGWGLSGLIWVRGLRIGLHPLSAVELSYWLLGSLAVLLVLAVVAAVLPGGLAGTLAPTLGRLTTAYVAVALVEVALVHTQTGYRFADVRQSVSASWLLGVLLPIAATFGIAFLVTHGVAPALRLALQGVLLALQLLAWLAFRVLQGLAYLLAWLLSWLPEGSPFSPHAMELPDWLDASAPTLGELPTGEGMHVPPLLAASVFLLLFGIALYYLLRPRPRRATTPVAEDRSSLWS</sequence>
<keyword evidence="3" id="KW-1185">Reference proteome</keyword>
<protein>
    <submittedName>
        <fullName evidence="2">Uncharacterized protein</fullName>
    </submittedName>
</protein>
<keyword evidence="1" id="KW-0472">Membrane</keyword>
<feature type="transmembrane region" description="Helical" evidence="1">
    <location>
        <begin position="236"/>
        <end position="260"/>
    </location>
</feature>
<comment type="caution">
    <text evidence="2">The sequence shown here is derived from an EMBL/GenBank/DDBJ whole genome shotgun (WGS) entry which is preliminary data.</text>
</comment>
<dbReference type="EMBL" id="SLWY01000007">
    <property type="protein sequence ID" value="TCO81746.1"/>
    <property type="molecule type" value="Genomic_DNA"/>
</dbReference>
<evidence type="ECO:0000256" key="1">
    <source>
        <dbReference type="SAM" id="Phobius"/>
    </source>
</evidence>
<proteinExistence type="predicted"/>
<dbReference type="AlphaFoldDB" id="A0A4R2L8V6"/>
<feature type="transmembrane region" description="Helical" evidence="1">
    <location>
        <begin position="56"/>
        <end position="75"/>
    </location>
</feature>
<accession>A0A4R2L8V6</accession>
<gene>
    <name evidence="2" type="ORF">EV699_107139</name>
</gene>
<evidence type="ECO:0000313" key="2">
    <source>
        <dbReference type="EMBL" id="TCO81746.1"/>
    </source>
</evidence>